<name>A0A4V1D3G3_9BACT</name>
<gene>
    <name evidence="2" type="ORF">E7747_11800</name>
</gene>
<proteinExistence type="predicted"/>
<dbReference type="AlphaFoldDB" id="A0A4V1D3G3"/>
<organism evidence="2 3">
    <name type="scientific">Duncaniella dubosii</name>
    <dbReference type="NCBI Taxonomy" id="2518971"/>
    <lineage>
        <taxon>Bacteria</taxon>
        <taxon>Pseudomonadati</taxon>
        <taxon>Bacteroidota</taxon>
        <taxon>Bacteroidia</taxon>
        <taxon>Bacteroidales</taxon>
        <taxon>Muribaculaceae</taxon>
        <taxon>Duncaniella</taxon>
    </lineage>
</organism>
<evidence type="ECO:0000313" key="3">
    <source>
        <dbReference type="Proteomes" id="UP000297149"/>
    </source>
</evidence>
<keyword evidence="1" id="KW-0812">Transmembrane</keyword>
<dbReference type="KEGG" id="ddb:E7747_11800"/>
<dbReference type="EMBL" id="CP039396">
    <property type="protein sequence ID" value="QCD42908.1"/>
    <property type="molecule type" value="Genomic_DNA"/>
</dbReference>
<keyword evidence="1" id="KW-0472">Membrane</keyword>
<dbReference type="Proteomes" id="UP000297149">
    <property type="component" value="Chromosome"/>
</dbReference>
<accession>A0A4V1D3G3</accession>
<protein>
    <recommendedName>
        <fullName evidence="4">Sigma-70 family RNA polymerase sigma factor</fullName>
    </recommendedName>
</protein>
<evidence type="ECO:0000256" key="1">
    <source>
        <dbReference type="SAM" id="Phobius"/>
    </source>
</evidence>
<sequence length="136" mass="15735">MSGKIESLFRTRFRLLDGLASSYFECRETGQEQKRIYADVKNSLNDFSSDTATQELTDVVNGYKNGLMEHFKADYPKLSASQYRLALYLFCGFSLPSISIFIGTDLRNIYVYKSRLKSIISKSETPRKEEYLKYFA</sequence>
<evidence type="ECO:0008006" key="4">
    <source>
        <dbReference type="Google" id="ProtNLM"/>
    </source>
</evidence>
<evidence type="ECO:0000313" key="2">
    <source>
        <dbReference type="EMBL" id="QCD42908.1"/>
    </source>
</evidence>
<keyword evidence="1" id="KW-1133">Transmembrane helix</keyword>
<reference evidence="3" key="1">
    <citation type="submission" date="2019-02" db="EMBL/GenBank/DDBJ databases">
        <title>Isolation and identification of novel species under the genus Muribaculum.</title>
        <authorList>
            <person name="Miyake S."/>
            <person name="Ding Y."/>
            <person name="Low A."/>
            <person name="Soh M."/>
            <person name="Seedorf H."/>
        </authorList>
    </citation>
    <scope>NUCLEOTIDE SEQUENCE [LARGE SCALE GENOMIC DNA]</scope>
    <source>
        <strain evidence="3">H5</strain>
    </source>
</reference>
<feature type="transmembrane region" description="Helical" evidence="1">
    <location>
        <begin position="85"/>
        <end position="104"/>
    </location>
</feature>
<keyword evidence="3" id="KW-1185">Reference proteome</keyword>